<accession>A0ACA9R4N2</accession>
<dbReference type="Proteomes" id="UP000789920">
    <property type="component" value="Unassembled WGS sequence"/>
</dbReference>
<comment type="caution">
    <text evidence="1">The sequence shown here is derived from an EMBL/GenBank/DDBJ whole genome shotgun (WGS) entry which is preliminary data.</text>
</comment>
<reference evidence="1" key="1">
    <citation type="submission" date="2021-06" db="EMBL/GenBank/DDBJ databases">
        <authorList>
            <person name="Kallberg Y."/>
            <person name="Tangrot J."/>
            <person name="Rosling A."/>
        </authorList>
    </citation>
    <scope>NUCLEOTIDE SEQUENCE</scope>
    <source>
        <strain evidence="1">MA461A</strain>
    </source>
</reference>
<dbReference type="EMBL" id="CAJVQC010043066">
    <property type="protein sequence ID" value="CAG8776697.1"/>
    <property type="molecule type" value="Genomic_DNA"/>
</dbReference>
<feature type="non-terminal residue" evidence="1">
    <location>
        <position position="1"/>
    </location>
</feature>
<sequence length="133" mass="16110">QHEEEEEHFQNEFAKRRKTNSYQTIYAKSSVQSKDKKISLNNIKSAIRSITSKQTVNQLKPSDNHKNKTELPLKDKSKFLDINNDNDHFEHNKYNDHFENNEYDIDNEYIDRFEDNKYDNIDNEYIDRFEDND</sequence>
<protein>
    <submittedName>
        <fullName evidence="1">12541_t:CDS:1</fullName>
    </submittedName>
</protein>
<gene>
    <name evidence="1" type="ORF">RPERSI_LOCUS17036</name>
</gene>
<proteinExistence type="predicted"/>
<feature type="non-terminal residue" evidence="1">
    <location>
        <position position="133"/>
    </location>
</feature>
<evidence type="ECO:0000313" key="2">
    <source>
        <dbReference type="Proteomes" id="UP000789920"/>
    </source>
</evidence>
<name>A0ACA9R4N2_9GLOM</name>
<organism evidence="1 2">
    <name type="scientific">Racocetra persica</name>
    <dbReference type="NCBI Taxonomy" id="160502"/>
    <lineage>
        <taxon>Eukaryota</taxon>
        <taxon>Fungi</taxon>
        <taxon>Fungi incertae sedis</taxon>
        <taxon>Mucoromycota</taxon>
        <taxon>Glomeromycotina</taxon>
        <taxon>Glomeromycetes</taxon>
        <taxon>Diversisporales</taxon>
        <taxon>Gigasporaceae</taxon>
        <taxon>Racocetra</taxon>
    </lineage>
</organism>
<evidence type="ECO:0000313" key="1">
    <source>
        <dbReference type="EMBL" id="CAG8776697.1"/>
    </source>
</evidence>
<keyword evidence="2" id="KW-1185">Reference proteome</keyword>